<evidence type="ECO:0000256" key="1">
    <source>
        <dbReference type="SAM" id="MobiDB-lite"/>
    </source>
</evidence>
<feature type="compositionally biased region" description="Acidic residues" evidence="1">
    <location>
        <begin position="34"/>
        <end position="46"/>
    </location>
</feature>
<feature type="region of interest" description="Disordered" evidence="1">
    <location>
        <begin position="255"/>
        <end position="276"/>
    </location>
</feature>
<reference evidence="2 3" key="1">
    <citation type="submission" date="2024-09" db="EMBL/GenBank/DDBJ databases">
        <title>Rethinking Asexuality: The Enigmatic Case of Functional Sexual Genes in Lepraria (Stereocaulaceae).</title>
        <authorList>
            <person name="Doellman M."/>
            <person name="Sun Y."/>
            <person name="Barcenas-Pena A."/>
            <person name="Lumbsch H.T."/>
            <person name="Grewe F."/>
        </authorList>
    </citation>
    <scope>NUCLEOTIDE SEQUENCE [LARGE SCALE GENOMIC DNA]</scope>
    <source>
        <strain evidence="2 3">Mercado 3170</strain>
    </source>
</reference>
<proteinExistence type="predicted"/>
<gene>
    <name evidence="2" type="ORF">N7G274_003708</name>
</gene>
<sequence length="331" mass="37320">MQNEELERLMANTSELRKQEKRQKSMESKVLWNELDEPETFQEQDERDMGELQRRGQEELVEPELLSPSKPDRGRIDAGPSTTVLPAQQCSTEAVQRGVTETSDSAPKDVNSSAQERGRQHGESQANGQDGNLMKENYEPEAQERGQEHEEQEWNEYRMEDSGQEERVHEGEVLDKEHNDTAGGDKQANEAQEVTMEDEAYREVQGAGVRQDEERQGRKHRVLSGENDEGAALRAQQLQEGRKPMEKGKYQRLNRFKSSNNDTNEEDGMSVDDTGGAVFYKEKGCKITPGSYRKTGSASTKKVEAVPAEFTDTSMGITFTFKPPQAPSQST</sequence>
<feature type="compositionally biased region" description="Polar residues" evidence="1">
    <location>
        <begin position="80"/>
        <end position="115"/>
    </location>
</feature>
<name>A0ABR4AC19_9LECA</name>
<feature type="compositionally biased region" description="Basic and acidic residues" evidence="1">
    <location>
        <begin position="155"/>
        <end position="180"/>
    </location>
</feature>
<feature type="compositionally biased region" description="Basic and acidic residues" evidence="1">
    <location>
        <begin position="136"/>
        <end position="149"/>
    </location>
</feature>
<organism evidence="2 3">
    <name type="scientific">Stereocaulon virgatum</name>
    <dbReference type="NCBI Taxonomy" id="373712"/>
    <lineage>
        <taxon>Eukaryota</taxon>
        <taxon>Fungi</taxon>
        <taxon>Dikarya</taxon>
        <taxon>Ascomycota</taxon>
        <taxon>Pezizomycotina</taxon>
        <taxon>Lecanoromycetes</taxon>
        <taxon>OSLEUM clade</taxon>
        <taxon>Lecanoromycetidae</taxon>
        <taxon>Lecanorales</taxon>
        <taxon>Lecanorineae</taxon>
        <taxon>Stereocaulaceae</taxon>
        <taxon>Stereocaulon</taxon>
    </lineage>
</organism>
<feature type="compositionally biased region" description="Basic and acidic residues" evidence="1">
    <location>
        <begin position="47"/>
        <end position="58"/>
    </location>
</feature>
<dbReference type="Proteomes" id="UP001590950">
    <property type="component" value="Unassembled WGS sequence"/>
</dbReference>
<comment type="caution">
    <text evidence="2">The sequence shown here is derived from an EMBL/GenBank/DDBJ whole genome shotgun (WGS) entry which is preliminary data.</text>
</comment>
<protein>
    <submittedName>
        <fullName evidence="2">Uncharacterized protein</fullName>
    </submittedName>
</protein>
<keyword evidence="3" id="KW-1185">Reference proteome</keyword>
<accession>A0ABR4AC19</accession>
<dbReference type="EMBL" id="JBEFKJ010000011">
    <property type="protein sequence ID" value="KAL2043402.1"/>
    <property type="molecule type" value="Genomic_DNA"/>
</dbReference>
<feature type="compositionally biased region" description="Basic and acidic residues" evidence="1">
    <location>
        <begin position="15"/>
        <end position="27"/>
    </location>
</feature>
<evidence type="ECO:0000313" key="2">
    <source>
        <dbReference type="EMBL" id="KAL2043402.1"/>
    </source>
</evidence>
<feature type="region of interest" description="Disordered" evidence="1">
    <location>
        <begin position="1"/>
        <end position="232"/>
    </location>
</feature>
<evidence type="ECO:0000313" key="3">
    <source>
        <dbReference type="Proteomes" id="UP001590950"/>
    </source>
</evidence>